<accession>A0AAW3ESK3</accession>
<dbReference type="KEGG" id="bgo:BM43_7538"/>
<dbReference type="AlphaFoldDB" id="A0AAW3ESK3"/>
<dbReference type="RefSeq" id="WP_144417591.1">
    <property type="nucleotide sequence ID" value="NZ_CADEQK010000064.1"/>
</dbReference>
<reference evidence="1 3" key="1">
    <citation type="submission" date="2014-04" db="EMBL/GenBank/DDBJ databases">
        <authorList>
            <person name="Bishop-Lilly K.A."/>
            <person name="Broomall S.M."/>
            <person name="Chain P.S."/>
            <person name="Chertkov O."/>
            <person name="Coyne S.R."/>
            <person name="Daligault H.E."/>
            <person name="Davenport K.W."/>
            <person name="Erkkila T."/>
            <person name="Frey K.G."/>
            <person name="Gibbons H.S."/>
            <person name="Gu W."/>
            <person name="Jaissle J."/>
            <person name="Johnson S.L."/>
            <person name="Koroleva G.I."/>
            <person name="Ladner J.T."/>
            <person name="Lo C.-C."/>
            <person name="Minogue T.D."/>
            <person name="Munk C."/>
            <person name="Palacios G.F."/>
            <person name="Redden C.L."/>
            <person name="Rosenzweig C.N."/>
            <person name="Scholz M.B."/>
            <person name="Teshima H."/>
            <person name="Xu Y."/>
        </authorList>
    </citation>
    <scope>NUCLEOTIDE SEQUENCE [LARGE SCALE GENOMIC DNA]</scope>
    <source>
        <strain evidence="1">Gladioli</strain>
        <strain evidence="3">gladioli</strain>
    </source>
</reference>
<gene>
    <name evidence="1" type="ORF">DM48_6797</name>
    <name evidence="2" type="ORF">DM48_7932</name>
</gene>
<protein>
    <recommendedName>
        <fullName evidence="4">Transposon Tn7 transposition protein TnsD C-termianl domain-containing protein</fullName>
    </recommendedName>
</protein>
<comment type="caution">
    <text evidence="1">The sequence shown here is derived from an EMBL/GenBank/DDBJ whole genome shotgun (WGS) entry which is preliminary data.</text>
</comment>
<name>A0AAW3ESK3_BURGA</name>
<dbReference type="EMBL" id="JPGG01000012">
    <property type="protein sequence ID" value="KGC20340.1"/>
    <property type="molecule type" value="Genomic_DNA"/>
</dbReference>
<dbReference type="Proteomes" id="UP000029590">
    <property type="component" value="Unassembled WGS sequence"/>
</dbReference>
<dbReference type="EMBL" id="JPGG01000018">
    <property type="protein sequence ID" value="KGC10066.1"/>
    <property type="molecule type" value="Genomic_DNA"/>
</dbReference>
<sequence length="637" mass="70910">MPEPSLTWHAGSVLPYASLWHTVLRACTLNALHPRDLPSTQTPSPRAVHLLDNHAGNLDVHAFADQLGESSAAFRWATLDPLPSPLRAALVQARPRLCLACLTAGYHSALFSIDLLRTCPLHGSPLVDRCYCGAPFHTTLRSIADFGTAGACRCGRLHFFTRETCRRPTLAPEMTHAFDPVAAWLEALSTLIRPGRLDDALLRRDPDSVRWLVTTARTLGVTYPPCLRPVAPSTPVVLVQLGTRPGGGALNPAPLRPEDGRLSYWRASPTTTVYRAFARHVRRHLAPGGNRWVARFIDSGDPLLVGEQVRACDRARRAFADMVWAHTIEVEVERRRWPDRPPPYGEVACFTAHVAAGSQVLGGQGLTAPVRAWLEGHAARVNLATIWQAAETRATAAACSGIAAWDTITEDTTRCERVWLARVQPDGLHFAAPATKHWTPMRCTDKAARQMQYAARRQARLEAMWAACRGACLSWSDEAGWHVIDAIAPADDDVRRRRLLGVKEGRPWCWLYRAEDGRFVARWDRARLQVLDGTPAAAIASLRRYARDYRRVCQVDLPVARPIPLVAPEHMDARLTADYRYFVALIRCQKGFWRDAAVLADAARYYQRTQASRGEPPGDSPWVAWGRQRGGWNRMGR</sequence>
<evidence type="ECO:0008006" key="4">
    <source>
        <dbReference type="Google" id="ProtNLM"/>
    </source>
</evidence>
<evidence type="ECO:0000313" key="2">
    <source>
        <dbReference type="EMBL" id="KGC20340.1"/>
    </source>
</evidence>
<evidence type="ECO:0000313" key="1">
    <source>
        <dbReference type="EMBL" id="KGC10066.1"/>
    </source>
</evidence>
<evidence type="ECO:0000313" key="3">
    <source>
        <dbReference type="Proteomes" id="UP000029590"/>
    </source>
</evidence>
<proteinExistence type="predicted"/>
<organism evidence="1 3">
    <name type="scientific">Burkholderia gladioli</name>
    <name type="common">Pseudomonas marginata</name>
    <name type="synonym">Phytomonas marginata</name>
    <dbReference type="NCBI Taxonomy" id="28095"/>
    <lineage>
        <taxon>Bacteria</taxon>
        <taxon>Pseudomonadati</taxon>
        <taxon>Pseudomonadota</taxon>
        <taxon>Betaproteobacteria</taxon>
        <taxon>Burkholderiales</taxon>
        <taxon>Burkholderiaceae</taxon>
        <taxon>Burkholderia</taxon>
    </lineage>
</organism>